<name>A0A7Y6TX49_9BURK</name>
<feature type="compositionally biased region" description="Low complexity" evidence="1">
    <location>
        <begin position="135"/>
        <end position="145"/>
    </location>
</feature>
<feature type="region of interest" description="Disordered" evidence="1">
    <location>
        <begin position="135"/>
        <end position="194"/>
    </location>
</feature>
<evidence type="ECO:0000256" key="1">
    <source>
        <dbReference type="SAM" id="MobiDB-lite"/>
    </source>
</evidence>
<evidence type="ECO:0000313" key="3">
    <source>
        <dbReference type="Proteomes" id="UP000529637"/>
    </source>
</evidence>
<organism evidence="2 3">
    <name type="scientific">Piscinibacter koreensis</name>
    <dbReference type="NCBI Taxonomy" id="2742824"/>
    <lineage>
        <taxon>Bacteria</taxon>
        <taxon>Pseudomonadati</taxon>
        <taxon>Pseudomonadota</taxon>
        <taxon>Betaproteobacteria</taxon>
        <taxon>Burkholderiales</taxon>
        <taxon>Sphaerotilaceae</taxon>
        <taxon>Piscinibacter</taxon>
    </lineage>
</organism>
<dbReference type="AlphaFoldDB" id="A0A7Y6TX49"/>
<keyword evidence="3" id="KW-1185">Reference proteome</keyword>
<gene>
    <name evidence="2" type="ORF">HQN59_13215</name>
</gene>
<dbReference type="EMBL" id="JABWMJ010000005">
    <property type="protein sequence ID" value="NUZ06722.1"/>
    <property type="molecule type" value="Genomic_DNA"/>
</dbReference>
<evidence type="ECO:0000313" key="2">
    <source>
        <dbReference type="EMBL" id="NUZ06722.1"/>
    </source>
</evidence>
<accession>A0A7Y6TX49</accession>
<dbReference type="RefSeq" id="WP_176069557.1">
    <property type="nucleotide sequence ID" value="NZ_JABWMJ010000005.1"/>
</dbReference>
<reference evidence="2 3" key="1">
    <citation type="submission" date="2020-06" db="EMBL/GenBank/DDBJ databases">
        <title>Schlegella sp. ID0723 isolated from air conditioner.</title>
        <authorList>
            <person name="Kim D.Y."/>
            <person name="Kim D.-U."/>
        </authorList>
    </citation>
    <scope>NUCLEOTIDE SEQUENCE [LARGE SCALE GENOMIC DNA]</scope>
    <source>
        <strain evidence="2 3">ID0723</strain>
    </source>
</reference>
<protein>
    <submittedName>
        <fullName evidence="2">Uncharacterized protein</fullName>
    </submittedName>
</protein>
<dbReference type="Proteomes" id="UP000529637">
    <property type="component" value="Unassembled WGS sequence"/>
</dbReference>
<dbReference type="Gene3D" id="1.10.10.60">
    <property type="entry name" value="Homeodomain-like"/>
    <property type="match status" value="1"/>
</dbReference>
<comment type="caution">
    <text evidence="2">The sequence shown here is derived from an EMBL/GenBank/DDBJ whole genome shotgun (WGS) entry which is preliminary data.</text>
</comment>
<proteinExistence type="predicted"/>
<sequence>MSSRRNPSKARELAAATRAVLRHTPHGKKSQITERAARALGCSRATLYRKMPPDPLKIERLVDQAILKGRLLADQRAWALSFARVDAPSLRSALKSGALPAATPVLLSAREGALLDAFRRAPFATQLEIESKAAASSIEGEAAAKPGDGAPRVGHRSGSPATRRGTGSAKARQRKGRAQTERGAAPITSAARKS</sequence>